<organism evidence="2 3">
    <name type="scientific">Gossypium arboreum</name>
    <name type="common">Tree cotton</name>
    <name type="synonym">Gossypium nanking</name>
    <dbReference type="NCBI Taxonomy" id="29729"/>
    <lineage>
        <taxon>Eukaryota</taxon>
        <taxon>Viridiplantae</taxon>
        <taxon>Streptophyta</taxon>
        <taxon>Embryophyta</taxon>
        <taxon>Tracheophyta</taxon>
        <taxon>Spermatophyta</taxon>
        <taxon>Magnoliopsida</taxon>
        <taxon>eudicotyledons</taxon>
        <taxon>Gunneridae</taxon>
        <taxon>Pentapetalae</taxon>
        <taxon>rosids</taxon>
        <taxon>malvids</taxon>
        <taxon>Malvales</taxon>
        <taxon>Malvaceae</taxon>
        <taxon>Malvoideae</taxon>
        <taxon>Gossypium</taxon>
    </lineage>
</organism>
<name>A0ABR0NQC1_GOSAR</name>
<sequence>MLLKMGFSVNWVERMMRFITLVTYSVVVNERVGDKLTPSRGLWQRDPLSSYLFLACSEGLSALLRLAKSSGAIKGARVVRGAPRVTHLLFADDSLIFGYTMEMEASSVLKSTMLLSMGDMEVFIKSILQVVPTYAMMFFLLPRTFSKEIEAADLLFIAADAILIQVKGDSRSIIGKINNHEQDFSDISALTWSAKEIAKEFQAYAFHFIGESENKTVHAMAQ</sequence>
<evidence type="ECO:0000313" key="3">
    <source>
        <dbReference type="Proteomes" id="UP001358586"/>
    </source>
</evidence>
<reference evidence="2 3" key="1">
    <citation type="submission" date="2023-03" db="EMBL/GenBank/DDBJ databases">
        <title>WGS of Gossypium arboreum.</title>
        <authorList>
            <person name="Yu D."/>
        </authorList>
    </citation>
    <scope>NUCLEOTIDE SEQUENCE [LARGE SCALE GENOMIC DNA]</scope>
    <source>
        <tissue evidence="2">Leaf</tissue>
    </source>
</reference>
<dbReference type="Proteomes" id="UP001358586">
    <property type="component" value="Chromosome 9"/>
</dbReference>
<proteinExistence type="predicted"/>
<comment type="caution">
    <text evidence="2">The sequence shown here is derived from an EMBL/GenBank/DDBJ whole genome shotgun (WGS) entry which is preliminary data.</text>
</comment>
<accession>A0ABR0NQC1</accession>
<evidence type="ECO:0000313" key="2">
    <source>
        <dbReference type="EMBL" id="KAK5803532.1"/>
    </source>
</evidence>
<dbReference type="Pfam" id="PF13456">
    <property type="entry name" value="RVT_3"/>
    <property type="match status" value="1"/>
</dbReference>
<keyword evidence="3" id="KW-1185">Reference proteome</keyword>
<feature type="domain" description="RNase H type-1" evidence="1">
    <location>
        <begin position="164"/>
        <end position="222"/>
    </location>
</feature>
<dbReference type="InterPro" id="IPR002156">
    <property type="entry name" value="RNaseH_domain"/>
</dbReference>
<dbReference type="EMBL" id="JARKNE010000009">
    <property type="protein sequence ID" value="KAK5803532.1"/>
    <property type="molecule type" value="Genomic_DNA"/>
</dbReference>
<evidence type="ECO:0000259" key="1">
    <source>
        <dbReference type="Pfam" id="PF13456"/>
    </source>
</evidence>
<protein>
    <recommendedName>
        <fullName evidence="1">RNase H type-1 domain-containing protein</fullName>
    </recommendedName>
</protein>
<gene>
    <name evidence="2" type="ORF">PVK06_031179</name>
</gene>